<protein>
    <submittedName>
        <fullName evidence="6">Metal ABC transporter substrate-binding protein</fullName>
    </submittedName>
</protein>
<comment type="similarity">
    <text evidence="1 4">Belongs to the bacterial solute-binding protein 9 family.</text>
</comment>
<feature type="compositionally biased region" description="Basic and acidic residues" evidence="5">
    <location>
        <begin position="153"/>
        <end position="164"/>
    </location>
</feature>
<proteinExistence type="inferred from homology"/>
<evidence type="ECO:0000256" key="1">
    <source>
        <dbReference type="ARBA" id="ARBA00011028"/>
    </source>
</evidence>
<evidence type="ECO:0000256" key="3">
    <source>
        <dbReference type="ARBA" id="ARBA00022729"/>
    </source>
</evidence>
<organism evidence="6 7">
    <name type="scientific">Cellulomonas alba</name>
    <dbReference type="NCBI Taxonomy" id="3053467"/>
    <lineage>
        <taxon>Bacteria</taxon>
        <taxon>Bacillati</taxon>
        <taxon>Actinomycetota</taxon>
        <taxon>Actinomycetes</taxon>
        <taxon>Micrococcales</taxon>
        <taxon>Cellulomonadaceae</taxon>
        <taxon>Cellulomonas</taxon>
    </lineage>
</organism>
<name>A0ABT7SC42_9CELL</name>
<feature type="region of interest" description="Disordered" evidence="5">
    <location>
        <begin position="1"/>
        <end position="31"/>
    </location>
</feature>
<gene>
    <name evidence="6" type="ORF">QRT04_02315</name>
</gene>
<dbReference type="PANTHER" id="PTHR42953:SF3">
    <property type="entry name" value="HIGH-AFFINITY ZINC UPTAKE SYSTEM PROTEIN ZNUA"/>
    <property type="match status" value="1"/>
</dbReference>
<keyword evidence="2 4" id="KW-0813">Transport</keyword>
<keyword evidence="3" id="KW-0732">Signal</keyword>
<dbReference type="InterPro" id="IPR006128">
    <property type="entry name" value="Lipoprotein_PsaA-like"/>
</dbReference>
<sequence length="349" mass="37294">MSIPAAAHASHRVPTRGERPPSRRGAGASRRGRARSWAAALVVAVAAPFALAGCAQSAQADDGHLQVMTSFYPLQFVAEQVGGDLVHVRSLTPPGAEPHDVELSPRQVSQLETADLVVYQSGFQAAVDDAVEQVRPKRVVDASAHVHLMTVDEEHRHGARSGDDADHEADDESHDAHVGVDPHFWLDPDRLRPVVDAVADQLAAADPASAETFRTHAAALDAQLADLTRAFTTGLETCRTRTFVTSHEAFGYLAERFDLVQVGISGLDPESDPSPARLAEVGRLVKDQGITTIFYETLVSPKVAKTLASELGVTAEVLDPIEGITTTGDDYFSVQHRNLDALRGALGCS</sequence>
<dbReference type="Gene3D" id="3.40.50.1980">
    <property type="entry name" value="Nitrogenase molybdenum iron protein domain"/>
    <property type="match status" value="2"/>
</dbReference>
<dbReference type="Pfam" id="PF01297">
    <property type="entry name" value="ZnuA"/>
    <property type="match status" value="1"/>
</dbReference>
<evidence type="ECO:0000313" key="7">
    <source>
        <dbReference type="Proteomes" id="UP001529338"/>
    </source>
</evidence>
<dbReference type="InterPro" id="IPR050492">
    <property type="entry name" value="Bact_metal-bind_prot9"/>
</dbReference>
<dbReference type="PANTHER" id="PTHR42953">
    <property type="entry name" value="HIGH-AFFINITY ZINC UPTAKE SYSTEM PROTEIN ZNUA-RELATED"/>
    <property type="match status" value="1"/>
</dbReference>
<evidence type="ECO:0000256" key="5">
    <source>
        <dbReference type="SAM" id="MobiDB-lite"/>
    </source>
</evidence>
<keyword evidence="7" id="KW-1185">Reference proteome</keyword>
<reference evidence="6 7" key="1">
    <citation type="submission" date="2023-06" db="EMBL/GenBank/DDBJ databases">
        <title>Cellulomonas sp. MW4 Whole genome sequence.</title>
        <authorList>
            <person name="Park S."/>
        </authorList>
    </citation>
    <scope>NUCLEOTIDE SEQUENCE [LARGE SCALE GENOMIC DNA]</scope>
    <source>
        <strain evidence="6 7">MW4</strain>
    </source>
</reference>
<evidence type="ECO:0000256" key="2">
    <source>
        <dbReference type="ARBA" id="ARBA00022448"/>
    </source>
</evidence>
<dbReference type="SUPFAM" id="SSF53807">
    <property type="entry name" value="Helical backbone' metal receptor"/>
    <property type="match status" value="1"/>
</dbReference>
<evidence type="ECO:0000313" key="6">
    <source>
        <dbReference type="EMBL" id="MDM7853752.1"/>
    </source>
</evidence>
<dbReference type="RefSeq" id="WP_289453271.1">
    <property type="nucleotide sequence ID" value="NZ_JAUCGQ010000001.1"/>
</dbReference>
<evidence type="ECO:0000256" key="4">
    <source>
        <dbReference type="RuleBase" id="RU003512"/>
    </source>
</evidence>
<dbReference type="InterPro" id="IPR006127">
    <property type="entry name" value="ZnuA-like"/>
</dbReference>
<dbReference type="PRINTS" id="PR00690">
    <property type="entry name" value="ADHESNFAMILY"/>
</dbReference>
<dbReference type="EMBL" id="JAUCGQ010000001">
    <property type="protein sequence ID" value="MDM7853752.1"/>
    <property type="molecule type" value="Genomic_DNA"/>
</dbReference>
<accession>A0ABT7SC42</accession>
<feature type="region of interest" description="Disordered" evidence="5">
    <location>
        <begin position="153"/>
        <end position="175"/>
    </location>
</feature>
<comment type="caution">
    <text evidence="6">The sequence shown here is derived from an EMBL/GenBank/DDBJ whole genome shotgun (WGS) entry which is preliminary data.</text>
</comment>
<dbReference type="Proteomes" id="UP001529338">
    <property type="component" value="Unassembled WGS sequence"/>
</dbReference>